<dbReference type="CDD" id="cd13653">
    <property type="entry name" value="PBP2_phosphate_like_1"/>
    <property type="match status" value="1"/>
</dbReference>
<feature type="domain" description="PBP" evidence="3">
    <location>
        <begin position="21"/>
        <end position="254"/>
    </location>
</feature>
<dbReference type="EMBL" id="JAIWIU010000281">
    <property type="protein sequence ID" value="MCA2019150.1"/>
    <property type="molecule type" value="Genomic_DNA"/>
</dbReference>
<feature type="signal peptide" evidence="2">
    <location>
        <begin position="1"/>
        <end position="21"/>
    </location>
</feature>
<evidence type="ECO:0000313" key="4">
    <source>
        <dbReference type="EMBL" id="MCA2019150.1"/>
    </source>
</evidence>
<proteinExistence type="predicted"/>
<dbReference type="PANTHER" id="PTHR30570:SF1">
    <property type="entry name" value="PHOSPHATE-BINDING PROTEIN PSTS"/>
    <property type="match status" value="1"/>
</dbReference>
<dbReference type="Proteomes" id="UP001199044">
    <property type="component" value="Unassembled WGS sequence"/>
</dbReference>
<dbReference type="RefSeq" id="WP_068717896.1">
    <property type="nucleotide sequence ID" value="NZ_AP014636.1"/>
</dbReference>
<reference evidence="5" key="1">
    <citation type="submission" date="2023-07" db="EMBL/GenBank/DDBJ databases">
        <title>Molecular identification of indigenous halophilic bacteria isolated from red sea cost, biodegradation of synthetic dyes and assessment of degraded metabolite toxicity.</title>
        <authorList>
            <person name="Chaieb K."/>
            <person name="Altayb H.N."/>
        </authorList>
    </citation>
    <scope>NUCLEOTIDE SEQUENCE [LARGE SCALE GENOMIC DNA]</scope>
    <source>
        <strain evidence="5">K20</strain>
    </source>
</reference>
<dbReference type="InterPro" id="IPR024370">
    <property type="entry name" value="PBP_domain"/>
</dbReference>
<organism evidence="4 5">
    <name type="scientific">Vibrio tritonius</name>
    <dbReference type="NCBI Taxonomy" id="1435069"/>
    <lineage>
        <taxon>Bacteria</taxon>
        <taxon>Pseudomonadati</taxon>
        <taxon>Pseudomonadota</taxon>
        <taxon>Gammaproteobacteria</taxon>
        <taxon>Vibrionales</taxon>
        <taxon>Vibrionaceae</taxon>
        <taxon>Vibrio</taxon>
    </lineage>
</organism>
<dbReference type="InterPro" id="IPR050811">
    <property type="entry name" value="Phosphate_ABC_transporter"/>
</dbReference>
<sequence>MLRVILAALITCSTLAFSAHADEINVSGSTSVARVMDVLAEHYNNQQKQTFIAVHGTDSTSGIMLLKKGISDIAMSSRYLTEGEKDDNLTINTLALDGIAVVININNPVKALTRKQLFDIYKGTLTNWKEVGGQDKQIAVVTREASSGSRYSFETLLGLTRVFKDKLVSTMTPNALVANSNGMVKTLVSHNPQAIGFISYGSVDMSVNSLLIDNVKATSDTIADRQYPLTRPFLILHYPEKNSASVKAFLAYLKSLEAQKIIQDYGYVPMTQK</sequence>
<dbReference type="PANTHER" id="PTHR30570">
    <property type="entry name" value="PERIPLASMIC PHOSPHATE BINDING COMPONENT OF PHOSPHATE ABC TRANSPORTER"/>
    <property type="match status" value="1"/>
</dbReference>
<protein>
    <submittedName>
        <fullName evidence="4">Phosphate ABC transporter substrate-binding protein</fullName>
    </submittedName>
</protein>
<evidence type="ECO:0000256" key="2">
    <source>
        <dbReference type="SAM" id="SignalP"/>
    </source>
</evidence>
<accession>A0ABS7YTY9</accession>
<gene>
    <name evidence="4" type="ORF">LDJ79_23815</name>
</gene>
<feature type="chain" id="PRO_5046504798" evidence="2">
    <location>
        <begin position="22"/>
        <end position="273"/>
    </location>
</feature>
<evidence type="ECO:0000313" key="5">
    <source>
        <dbReference type="Proteomes" id="UP001199044"/>
    </source>
</evidence>
<dbReference type="Gene3D" id="3.40.190.10">
    <property type="entry name" value="Periplasmic binding protein-like II"/>
    <property type="match status" value="2"/>
</dbReference>
<name>A0ABS7YTY9_9VIBR</name>
<keyword evidence="5" id="KW-1185">Reference proteome</keyword>
<keyword evidence="1 2" id="KW-0732">Signal</keyword>
<comment type="caution">
    <text evidence="4">The sequence shown here is derived from an EMBL/GenBank/DDBJ whole genome shotgun (WGS) entry which is preliminary data.</text>
</comment>
<evidence type="ECO:0000256" key="1">
    <source>
        <dbReference type="ARBA" id="ARBA00022729"/>
    </source>
</evidence>
<evidence type="ECO:0000259" key="3">
    <source>
        <dbReference type="Pfam" id="PF12849"/>
    </source>
</evidence>
<dbReference type="Pfam" id="PF12849">
    <property type="entry name" value="PBP_like_2"/>
    <property type="match status" value="1"/>
</dbReference>
<dbReference type="SUPFAM" id="SSF53850">
    <property type="entry name" value="Periplasmic binding protein-like II"/>
    <property type="match status" value="1"/>
</dbReference>